<evidence type="ECO:0000256" key="1">
    <source>
        <dbReference type="SAM" id="Phobius"/>
    </source>
</evidence>
<evidence type="ECO:0000313" key="2">
    <source>
        <dbReference type="EnsemblPlants" id="Kaladp0033s0021.1.v1.1"/>
    </source>
</evidence>
<proteinExistence type="predicted"/>
<dbReference type="Proteomes" id="UP000594263">
    <property type="component" value="Unplaced"/>
</dbReference>
<dbReference type="Gramene" id="Kaladp0033s0021.1.v1.1">
    <property type="protein sequence ID" value="Kaladp0033s0021.1.v1.1"/>
    <property type="gene ID" value="Kaladp0033s0021.v1.1"/>
</dbReference>
<keyword evidence="1" id="KW-1133">Transmembrane helix</keyword>
<name>A0A7N0TDQ7_KALFE</name>
<reference evidence="2" key="1">
    <citation type="submission" date="2021-01" db="UniProtKB">
        <authorList>
            <consortium name="EnsemblPlants"/>
        </authorList>
    </citation>
    <scope>IDENTIFICATION</scope>
</reference>
<organism evidence="2 3">
    <name type="scientific">Kalanchoe fedtschenkoi</name>
    <name type="common">Lavender scallops</name>
    <name type="synonym">South American air plant</name>
    <dbReference type="NCBI Taxonomy" id="63787"/>
    <lineage>
        <taxon>Eukaryota</taxon>
        <taxon>Viridiplantae</taxon>
        <taxon>Streptophyta</taxon>
        <taxon>Embryophyta</taxon>
        <taxon>Tracheophyta</taxon>
        <taxon>Spermatophyta</taxon>
        <taxon>Magnoliopsida</taxon>
        <taxon>eudicotyledons</taxon>
        <taxon>Gunneridae</taxon>
        <taxon>Pentapetalae</taxon>
        <taxon>Saxifragales</taxon>
        <taxon>Crassulaceae</taxon>
        <taxon>Kalanchoe</taxon>
    </lineage>
</organism>
<accession>A0A7N0TDQ7</accession>
<keyword evidence="1" id="KW-0812">Transmembrane</keyword>
<keyword evidence="3" id="KW-1185">Reference proteome</keyword>
<evidence type="ECO:0000313" key="3">
    <source>
        <dbReference type="Proteomes" id="UP000594263"/>
    </source>
</evidence>
<keyword evidence="1" id="KW-0472">Membrane</keyword>
<feature type="transmembrane region" description="Helical" evidence="1">
    <location>
        <begin position="47"/>
        <end position="65"/>
    </location>
</feature>
<sequence length="72" mass="8716">MWLKRLKLWLLLIYAEKKQKEFMEQIGGTQECLVFEIQSTAPKDYDLMLSLILYLQLLVSFFVYIRHFLSQL</sequence>
<dbReference type="AlphaFoldDB" id="A0A7N0TDQ7"/>
<dbReference type="EnsemblPlants" id="Kaladp0033s0021.1.v1.1">
    <property type="protein sequence ID" value="Kaladp0033s0021.1.v1.1"/>
    <property type="gene ID" value="Kaladp0033s0021.v1.1"/>
</dbReference>
<protein>
    <submittedName>
        <fullName evidence="2">Uncharacterized protein</fullName>
    </submittedName>
</protein>